<dbReference type="PANTHER" id="PTHR47178:SF5">
    <property type="entry name" value="FAD-BINDING DOMAIN-CONTAINING PROTEIN"/>
    <property type="match status" value="1"/>
</dbReference>
<evidence type="ECO:0000256" key="2">
    <source>
        <dbReference type="ARBA" id="ARBA00022827"/>
    </source>
</evidence>
<dbReference type="OrthoDB" id="655030at2759"/>
<evidence type="ECO:0000259" key="5">
    <source>
        <dbReference type="Pfam" id="PF01494"/>
    </source>
</evidence>
<gene>
    <name evidence="6" type="ORF">FFLO_06897</name>
</gene>
<organism evidence="6 7">
    <name type="scientific">Filobasidium floriforme</name>
    <dbReference type="NCBI Taxonomy" id="5210"/>
    <lineage>
        <taxon>Eukaryota</taxon>
        <taxon>Fungi</taxon>
        <taxon>Dikarya</taxon>
        <taxon>Basidiomycota</taxon>
        <taxon>Agaricomycotina</taxon>
        <taxon>Tremellomycetes</taxon>
        <taxon>Filobasidiales</taxon>
        <taxon>Filobasidiaceae</taxon>
        <taxon>Filobasidium</taxon>
    </lineage>
</organism>
<dbReference type="SUPFAM" id="SSF51905">
    <property type="entry name" value="FAD/NAD(P)-binding domain"/>
    <property type="match status" value="1"/>
</dbReference>
<dbReference type="GO" id="GO:0071949">
    <property type="term" value="F:FAD binding"/>
    <property type="evidence" value="ECO:0007669"/>
    <property type="project" value="InterPro"/>
</dbReference>
<keyword evidence="4" id="KW-0503">Monooxygenase</keyword>
<keyword evidence="2" id="KW-0274">FAD</keyword>
<accession>A0A8K0JDZ8</accession>
<dbReference type="Pfam" id="PF01494">
    <property type="entry name" value="FAD_binding_3"/>
    <property type="match status" value="1"/>
</dbReference>
<proteinExistence type="predicted"/>
<dbReference type="InterPro" id="IPR036188">
    <property type="entry name" value="FAD/NAD-bd_sf"/>
</dbReference>
<reference evidence="6" key="1">
    <citation type="submission" date="2020-04" db="EMBL/GenBank/DDBJ databases">
        <title>Analysis of mating type loci in Filobasidium floriforme.</title>
        <authorList>
            <person name="Nowrousian M."/>
        </authorList>
    </citation>
    <scope>NUCLEOTIDE SEQUENCE</scope>
    <source>
        <strain evidence="6">CBS 6242</strain>
    </source>
</reference>
<evidence type="ECO:0000313" key="6">
    <source>
        <dbReference type="EMBL" id="KAG7527471.1"/>
    </source>
</evidence>
<feature type="domain" description="FAD-binding" evidence="5">
    <location>
        <begin position="513"/>
        <end position="552"/>
    </location>
</feature>
<keyword evidence="3" id="KW-0560">Oxidoreductase</keyword>
<dbReference type="Proteomes" id="UP000812966">
    <property type="component" value="Unassembled WGS sequence"/>
</dbReference>
<evidence type="ECO:0000256" key="4">
    <source>
        <dbReference type="ARBA" id="ARBA00023033"/>
    </source>
</evidence>
<sequence length="614" mass="66343">MMFRWHQASFSISMVDPLTHLKQSLHGTRLQAISHSYGNCPTLTPIKRPIQLDMTLARSAQTTGVIVARSASLGHSTKPLAAMRFNSTSTLASPSPATTTIPASTSPPILPVLIAGAGLGGLALANSLSRARIPYLVLERDSDLHGRAQGYRIALDGGGAGNKGGADGLRAVLSEGKFEVFEKTCGEECGASGRVEAKSGRLEAKGIWGMLGTGGFGLVWALLRRVVGRKWDGGRGIWRVFSPGLTTVTVDLKIPKSKSTAYQIDRRVVRSILLGPEIAPHVKYSAKVKSYTVHDDSVEAHLASGESVQGSLLVGADGIRSNIAAQLFASADIPAERTRTLDLGVRIVYGKAPLTPQLLERMNKGLHKGMAFIVDSVKLPPKERVMVVVKTMNFDHNISTADKVKAGAGEVQTPEDYVFFAMVSRKELWQDALKRMSPASAVIEKEKEAEHDTDDRLVRLTGQSAKDLSLFVARERSWEPSVLALLEGQDASQTAVLRTTSSDPAGPPLWETNERVTLLGDAVHCMPPTGGQGGNMALWDGALLGQELADEWETKWAARMSLSEDEQKAGELGWKWSRGTIRRYEDSMRAHTGDIVAMACIGATYLFGGEEVWR</sequence>
<dbReference type="AlphaFoldDB" id="A0A8K0JDZ8"/>
<keyword evidence="1" id="KW-0285">Flavoprotein</keyword>
<evidence type="ECO:0000256" key="1">
    <source>
        <dbReference type="ARBA" id="ARBA00022630"/>
    </source>
</evidence>
<evidence type="ECO:0000313" key="7">
    <source>
        <dbReference type="Proteomes" id="UP000812966"/>
    </source>
</evidence>
<dbReference type="GO" id="GO:0004497">
    <property type="term" value="F:monooxygenase activity"/>
    <property type="evidence" value="ECO:0007669"/>
    <property type="project" value="UniProtKB-KW"/>
</dbReference>
<protein>
    <recommendedName>
        <fullName evidence="5">FAD-binding domain-containing protein</fullName>
    </recommendedName>
</protein>
<dbReference type="InterPro" id="IPR002938">
    <property type="entry name" value="FAD-bd"/>
</dbReference>
<evidence type="ECO:0000256" key="3">
    <source>
        <dbReference type="ARBA" id="ARBA00023002"/>
    </source>
</evidence>
<keyword evidence="7" id="KW-1185">Reference proteome</keyword>
<name>A0A8K0JDZ8_9TREE</name>
<dbReference type="Gene3D" id="3.50.50.60">
    <property type="entry name" value="FAD/NAD(P)-binding domain"/>
    <property type="match status" value="2"/>
</dbReference>
<dbReference type="EMBL" id="JABELV010000281">
    <property type="protein sequence ID" value="KAG7527471.1"/>
    <property type="molecule type" value="Genomic_DNA"/>
</dbReference>
<dbReference type="PANTHER" id="PTHR47178">
    <property type="entry name" value="MONOOXYGENASE, FAD-BINDING"/>
    <property type="match status" value="1"/>
</dbReference>
<dbReference type="PRINTS" id="PR00420">
    <property type="entry name" value="RNGMNOXGNASE"/>
</dbReference>
<comment type="caution">
    <text evidence="6">The sequence shown here is derived from an EMBL/GenBank/DDBJ whole genome shotgun (WGS) entry which is preliminary data.</text>
</comment>